<dbReference type="Proteomes" id="UP000255528">
    <property type="component" value="Unassembled WGS sequence"/>
</dbReference>
<protein>
    <submittedName>
        <fullName evidence="1">Uncharacterized protein</fullName>
    </submittedName>
</protein>
<proteinExistence type="predicted"/>
<dbReference type="AlphaFoldDB" id="A0A381C3F1"/>
<sequence length="96" mass="10191">MQLKILGVGNALLLSVSVKTLDDAGILNISGLCRKLNVKRSTFLSKVASVGLEKSIIYYAAIKKQRDVLATLSEKDAAAFLAACNVGNNNTNNATH</sequence>
<dbReference type="EMBL" id="UIGI01000001">
    <property type="protein sequence ID" value="SUW62386.1"/>
    <property type="molecule type" value="Genomic_DNA"/>
</dbReference>
<accession>A0A381C3F1</accession>
<reference evidence="1 2" key="1">
    <citation type="submission" date="2018-06" db="EMBL/GenBank/DDBJ databases">
        <authorList>
            <consortium name="Pathogen Informatics"/>
            <person name="Doyle S."/>
        </authorList>
    </citation>
    <scope>NUCLEOTIDE SEQUENCE [LARGE SCALE GENOMIC DNA]</scope>
    <source>
        <strain evidence="1 2">NCTC12119</strain>
    </source>
</reference>
<dbReference type="RefSeq" id="WP_064358880.1">
    <property type="nucleotide sequence ID" value="NZ_UIGI01000001.1"/>
</dbReference>
<organism evidence="1 2">
    <name type="scientific">Buttiauxella agrestis</name>
    <dbReference type="NCBI Taxonomy" id="82977"/>
    <lineage>
        <taxon>Bacteria</taxon>
        <taxon>Pseudomonadati</taxon>
        <taxon>Pseudomonadota</taxon>
        <taxon>Gammaproteobacteria</taxon>
        <taxon>Enterobacterales</taxon>
        <taxon>Enterobacteriaceae</taxon>
        <taxon>Buttiauxella</taxon>
    </lineage>
</organism>
<name>A0A381C3F1_9ENTR</name>
<gene>
    <name evidence="1" type="ORF">NCTC12119_00815</name>
</gene>
<evidence type="ECO:0000313" key="1">
    <source>
        <dbReference type="EMBL" id="SUW62386.1"/>
    </source>
</evidence>
<evidence type="ECO:0000313" key="2">
    <source>
        <dbReference type="Proteomes" id="UP000255528"/>
    </source>
</evidence>